<accession>A0A0F5JCK2</accession>
<dbReference type="InterPro" id="IPR029052">
    <property type="entry name" value="Metallo-depent_PP-like"/>
</dbReference>
<reference evidence="5 6" key="1">
    <citation type="submission" date="2013-04" db="EMBL/GenBank/DDBJ databases">
        <title>The Genome Sequence of Parabacteroides gordonii DSM 23371.</title>
        <authorList>
            <consortium name="The Broad Institute Genomics Platform"/>
            <person name="Earl A."/>
            <person name="Ward D."/>
            <person name="Feldgarden M."/>
            <person name="Gevers D."/>
            <person name="Martens E."/>
            <person name="Sakamoto M."/>
            <person name="Benno Y."/>
            <person name="Suzuki N."/>
            <person name="Matsunaga N."/>
            <person name="Koshihara K."/>
            <person name="Seki M."/>
            <person name="Komiya H."/>
            <person name="Walker B."/>
            <person name="Young S."/>
            <person name="Zeng Q."/>
            <person name="Gargeya S."/>
            <person name="Fitzgerald M."/>
            <person name="Haas B."/>
            <person name="Abouelleil A."/>
            <person name="Allen A.W."/>
            <person name="Alvarado L."/>
            <person name="Arachchi H.M."/>
            <person name="Berlin A.M."/>
            <person name="Chapman S.B."/>
            <person name="Gainer-Dewar J."/>
            <person name="Goldberg J."/>
            <person name="Griggs A."/>
            <person name="Gujja S."/>
            <person name="Hansen M."/>
            <person name="Howarth C."/>
            <person name="Imamovic A."/>
            <person name="Ireland A."/>
            <person name="Larimer J."/>
            <person name="McCowan C."/>
            <person name="Murphy C."/>
            <person name="Pearson M."/>
            <person name="Poon T.W."/>
            <person name="Priest M."/>
            <person name="Roberts A."/>
            <person name="Saif S."/>
            <person name="Shea T."/>
            <person name="Sisk P."/>
            <person name="Sykes S."/>
            <person name="Wortman J."/>
            <person name="Nusbaum C."/>
            <person name="Birren B."/>
        </authorList>
    </citation>
    <scope>NUCLEOTIDE SEQUENCE [LARGE SCALE GENOMIC DNA]</scope>
    <source>
        <strain evidence="5 6">MS-1</strain>
    </source>
</reference>
<organism evidence="5 6">
    <name type="scientific">Parabacteroides gordonii MS-1 = DSM 23371</name>
    <dbReference type="NCBI Taxonomy" id="1203610"/>
    <lineage>
        <taxon>Bacteria</taxon>
        <taxon>Pseudomonadati</taxon>
        <taxon>Bacteroidota</taxon>
        <taxon>Bacteroidia</taxon>
        <taxon>Bacteroidales</taxon>
        <taxon>Tannerellaceae</taxon>
        <taxon>Parabacteroides</taxon>
    </lineage>
</organism>
<sequence length="666" mass="76791">MTKDITPEYVLGDLRYLQLLARSFPTVADASTEIINLEAILNLPKGTEHFLSDIHGEYQAFNHVLKNASGAIKRKVNEIFSNTLRDFEKKELCTLIYYPEQKLELVRCKEPDLDDWYLITLNQLVRVCRNVSSKYTRSKVRKALPKEFSYIIQELLHESSVEPNKSAYVDQIIRTIISTGRANDFIIAMCNLIQRLTIDILHVIGDIYDRGPGAHIIMDTLCDYHHFDIQWGNHDVLWMGAASGNLGSIANVIRMCLRFGNLATLEDGYGINLLPLATFAMDVYGDDPCDLFMPKTNASDSTFDEKTIRLISQMHKAITIIQFKLEGEIIRRRPEFEMDDRLLLHHIDLKRGTITLDGKEFELKDKNWPTINPKDPYALSIEEEDLIRRIQHSFEYSEKLKKHMRCLFRHGSMYQVCNSNLLFHASVPMNADGTLKSIRIEGQEYKGKSLLDKVDQLIRTAYFDSEDSPEKDFAMDYIWYLWGGKDSPLFDKSKMATFERAFIDDKAVQKEEKGAYYTLREEEKVCDMLLDEFGVTGMHRHIINGHVPVRSIEGENPIKANGKLLVIDGGFSRPYHAETGIAGYTLVYHSRGFQLVQHEPFLSTDQAIKEGRDIRSTTIVVELSSHRQMVKDTDKGTDLQRQIHDLEKLLYAYRNGFIKEKERNEY</sequence>
<dbReference type="STRING" id="1203610.HMPREF1536_02700"/>
<name>A0A0F5JCK2_9BACT</name>
<dbReference type="UniPathway" id="UPA00138"/>
<dbReference type="PIRSF" id="PIRSF000906">
    <property type="entry name" value="FBPtase_Bacill"/>
    <property type="match status" value="1"/>
</dbReference>
<comment type="caution">
    <text evidence="5">The sequence shown here is derived from an EMBL/GenBank/DDBJ whole genome shotgun (WGS) entry which is preliminary data.</text>
</comment>
<protein>
    <recommendedName>
        <fullName evidence="4">Fructose-1,6-bisphosphatase class 3</fullName>
        <shortName evidence="4">FBPase class 3</shortName>
        <ecNumber evidence="4">3.1.3.11</ecNumber>
    </recommendedName>
    <alternativeName>
        <fullName evidence="4">D-fructose-1,6-bisphosphate 1-phosphohydrolase class 3</fullName>
    </alternativeName>
</protein>
<keyword evidence="3 4" id="KW-0119">Carbohydrate metabolism</keyword>
<dbReference type="SUPFAM" id="SSF56300">
    <property type="entry name" value="Metallo-dependent phosphatases"/>
    <property type="match status" value="1"/>
</dbReference>
<dbReference type="HOGENOM" id="CLU_028392_2_0_10"/>
<evidence type="ECO:0000313" key="5">
    <source>
        <dbReference type="EMBL" id="KKB55240.1"/>
    </source>
</evidence>
<dbReference type="InterPro" id="IPR009164">
    <property type="entry name" value="FBPtase_class3"/>
</dbReference>
<dbReference type="Gene3D" id="3.60.21.10">
    <property type="match status" value="1"/>
</dbReference>
<comment type="pathway">
    <text evidence="4">Carbohydrate biosynthesis; gluconeogenesis.</text>
</comment>
<evidence type="ECO:0000256" key="4">
    <source>
        <dbReference type="HAMAP-Rule" id="MF_01854"/>
    </source>
</evidence>
<evidence type="ECO:0000256" key="2">
    <source>
        <dbReference type="ARBA" id="ARBA00023211"/>
    </source>
</evidence>
<proteinExistence type="inferred from homology"/>
<dbReference type="Proteomes" id="UP000033035">
    <property type="component" value="Unassembled WGS sequence"/>
</dbReference>
<dbReference type="Pfam" id="PF06874">
    <property type="entry name" value="FBPase_2"/>
    <property type="match status" value="1"/>
</dbReference>
<evidence type="ECO:0000313" key="6">
    <source>
        <dbReference type="Proteomes" id="UP000033035"/>
    </source>
</evidence>
<dbReference type="EMBL" id="AQHW01000015">
    <property type="protein sequence ID" value="KKB55240.1"/>
    <property type="molecule type" value="Genomic_DNA"/>
</dbReference>
<dbReference type="GO" id="GO:0042132">
    <property type="term" value="F:fructose 1,6-bisphosphate 1-phosphatase activity"/>
    <property type="evidence" value="ECO:0007669"/>
    <property type="project" value="UniProtKB-UniRule"/>
</dbReference>
<comment type="similarity">
    <text evidence="4">Belongs to the FBPase class 3 family.</text>
</comment>
<keyword evidence="1 4" id="KW-0378">Hydrolase</keyword>
<dbReference type="RefSeq" id="WP_028729728.1">
    <property type="nucleotide sequence ID" value="NZ_KE386764.1"/>
</dbReference>
<comment type="catalytic activity">
    <reaction evidence="4">
        <text>beta-D-fructose 1,6-bisphosphate + H2O = beta-D-fructose 6-phosphate + phosphate</text>
        <dbReference type="Rhea" id="RHEA:11064"/>
        <dbReference type="ChEBI" id="CHEBI:15377"/>
        <dbReference type="ChEBI" id="CHEBI:32966"/>
        <dbReference type="ChEBI" id="CHEBI:43474"/>
        <dbReference type="ChEBI" id="CHEBI:57634"/>
        <dbReference type="EC" id="3.1.3.11"/>
    </reaction>
</comment>
<evidence type="ECO:0000256" key="3">
    <source>
        <dbReference type="ARBA" id="ARBA00023277"/>
    </source>
</evidence>
<dbReference type="AlphaFoldDB" id="A0A0F5JCK2"/>
<keyword evidence="6" id="KW-1185">Reference proteome</keyword>
<dbReference type="EC" id="3.1.3.11" evidence="4"/>
<dbReference type="GO" id="GO:0006094">
    <property type="term" value="P:gluconeogenesis"/>
    <property type="evidence" value="ECO:0007669"/>
    <property type="project" value="UniProtKB-UniRule"/>
</dbReference>
<dbReference type="PATRIC" id="fig|1203610.3.peg.2768"/>
<dbReference type="HAMAP" id="MF_01854">
    <property type="entry name" value="FBPase_class3"/>
    <property type="match status" value="1"/>
</dbReference>
<gene>
    <name evidence="4" type="primary">fbp</name>
    <name evidence="5" type="ORF">HMPREF1536_02700</name>
</gene>
<keyword evidence="2 4" id="KW-0464">Manganese</keyword>
<evidence type="ECO:0000256" key="1">
    <source>
        <dbReference type="ARBA" id="ARBA00022801"/>
    </source>
</evidence>
<comment type="cofactor">
    <cofactor evidence="4">
        <name>Mn(2+)</name>
        <dbReference type="ChEBI" id="CHEBI:29035"/>
    </cofactor>
</comment>